<accession>A0ACB8Y451</accession>
<dbReference type="Proteomes" id="UP001055879">
    <property type="component" value="Linkage Group LG14"/>
</dbReference>
<reference evidence="1 2" key="2">
    <citation type="journal article" date="2022" name="Mol. Ecol. Resour.">
        <title>The genomes of chicory, endive, great burdock and yacon provide insights into Asteraceae paleo-polyploidization history and plant inulin production.</title>
        <authorList>
            <person name="Fan W."/>
            <person name="Wang S."/>
            <person name="Wang H."/>
            <person name="Wang A."/>
            <person name="Jiang F."/>
            <person name="Liu H."/>
            <person name="Zhao H."/>
            <person name="Xu D."/>
            <person name="Zhang Y."/>
        </authorList>
    </citation>
    <scope>NUCLEOTIDE SEQUENCE [LARGE SCALE GENOMIC DNA]</scope>
    <source>
        <strain evidence="2">cv. Niubang</strain>
    </source>
</reference>
<protein>
    <submittedName>
        <fullName evidence="1">Uncharacterized protein</fullName>
    </submittedName>
</protein>
<proteinExistence type="predicted"/>
<reference evidence="2" key="1">
    <citation type="journal article" date="2022" name="Mol. Ecol. Resour.">
        <title>The genomes of chicory, endive, great burdock and yacon provide insights into Asteraceae palaeo-polyploidization history and plant inulin production.</title>
        <authorList>
            <person name="Fan W."/>
            <person name="Wang S."/>
            <person name="Wang H."/>
            <person name="Wang A."/>
            <person name="Jiang F."/>
            <person name="Liu H."/>
            <person name="Zhao H."/>
            <person name="Xu D."/>
            <person name="Zhang Y."/>
        </authorList>
    </citation>
    <scope>NUCLEOTIDE SEQUENCE [LARGE SCALE GENOMIC DNA]</scope>
    <source>
        <strain evidence="2">cv. Niubang</strain>
    </source>
</reference>
<dbReference type="EMBL" id="CM042060">
    <property type="protein sequence ID" value="KAI3678843.1"/>
    <property type="molecule type" value="Genomic_DNA"/>
</dbReference>
<comment type="caution">
    <text evidence="1">The sequence shown here is derived from an EMBL/GenBank/DDBJ whole genome shotgun (WGS) entry which is preliminary data.</text>
</comment>
<name>A0ACB8Y451_ARCLA</name>
<keyword evidence="2" id="KW-1185">Reference proteome</keyword>
<organism evidence="1 2">
    <name type="scientific">Arctium lappa</name>
    <name type="common">Greater burdock</name>
    <name type="synonym">Lappa major</name>
    <dbReference type="NCBI Taxonomy" id="4217"/>
    <lineage>
        <taxon>Eukaryota</taxon>
        <taxon>Viridiplantae</taxon>
        <taxon>Streptophyta</taxon>
        <taxon>Embryophyta</taxon>
        <taxon>Tracheophyta</taxon>
        <taxon>Spermatophyta</taxon>
        <taxon>Magnoliopsida</taxon>
        <taxon>eudicotyledons</taxon>
        <taxon>Gunneridae</taxon>
        <taxon>Pentapetalae</taxon>
        <taxon>asterids</taxon>
        <taxon>campanulids</taxon>
        <taxon>Asterales</taxon>
        <taxon>Asteraceae</taxon>
        <taxon>Carduoideae</taxon>
        <taxon>Cardueae</taxon>
        <taxon>Arctiinae</taxon>
        <taxon>Arctium</taxon>
    </lineage>
</organism>
<evidence type="ECO:0000313" key="1">
    <source>
        <dbReference type="EMBL" id="KAI3678843.1"/>
    </source>
</evidence>
<evidence type="ECO:0000313" key="2">
    <source>
        <dbReference type="Proteomes" id="UP001055879"/>
    </source>
</evidence>
<sequence length="195" mass="21276">MASLVLFLMMMMKMNEASNMELMILPSLDHTPTPTPGNRCNHTGDGGNGCHINGKAFAGRRGAATTAASSPPMMTLVKRGVLEIGSISINFSPKVEEDLDFGGNSSNGHRHDDNNEGKLFPQMNHVIGGVLNSQLIVDQSMMDRKPRKRGRKPANGREEPLNQRFYALRAVVPNILKMDKASLLGDAISYITDLQ</sequence>
<gene>
    <name evidence="1" type="ORF">L6452_38147</name>
</gene>